<dbReference type="PANTHER" id="PTHR30469">
    <property type="entry name" value="MULTIDRUG RESISTANCE PROTEIN MDTA"/>
    <property type="match status" value="1"/>
</dbReference>
<gene>
    <name evidence="4" type="ORF">VCB98_06200</name>
</gene>
<sequence length="397" mass="44217">MSTRKKIIPSLIGLALLGLLILAVMPSPVPISVTQVKQGHFEAWVEDEGRTRLRDPYTVSSPIHGYLRRVELEPGDEVEAGETLFELEALPAPALDPRAREQAREAVAAARSRLEAAEAELETRQTRHRQAQTEFERIQALHERDLVSSEQLDRARAERDAARAAERGASHAVEVARFEREAARANLEIADGERARTDQPTLAVRAPISGTITRRNRCCEGPAQAGEEIMEIGDLSDLEIQVDLLSMDAVRVRPGMRVEIDRWGGDAVLAGEVRRVEPGGFMRVSALGVDEQRVPVMVRISSPREKWQSLGDGFRVEARFILWEGEDVIHIPTSALFRRADQWHVFVVESGRAQLRAVETGRRSGLRTQITEGLEAGETLITHPGDRIEDGRRVQVD</sequence>
<evidence type="ECO:0000313" key="5">
    <source>
        <dbReference type="Proteomes" id="UP001302316"/>
    </source>
</evidence>
<dbReference type="Gene3D" id="2.40.420.20">
    <property type="match status" value="1"/>
</dbReference>
<feature type="domain" description="YknX-like C-terminal permuted SH3-like" evidence="3">
    <location>
        <begin position="328"/>
        <end position="396"/>
    </location>
</feature>
<comment type="similarity">
    <text evidence="1">Belongs to the membrane fusion protein (MFP) (TC 8.A.1) family.</text>
</comment>
<dbReference type="AlphaFoldDB" id="A0AAP6MMK1"/>
<dbReference type="Gene3D" id="2.40.50.100">
    <property type="match status" value="1"/>
</dbReference>
<dbReference type="InterPro" id="IPR058637">
    <property type="entry name" value="YknX-like_C"/>
</dbReference>
<reference evidence="4 5" key="1">
    <citation type="submission" date="2023-12" db="EMBL/GenBank/DDBJ databases">
        <title>Whole-genome sequencing of halo(alkali)philic microorganisms from hypersaline lakes.</title>
        <authorList>
            <person name="Sorokin D.Y."/>
            <person name="Merkel A.Y."/>
            <person name="Messina E."/>
            <person name="Yakimov M."/>
        </authorList>
    </citation>
    <scope>NUCLEOTIDE SEQUENCE [LARGE SCALE GENOMIC DNA]</scope>
    <source>
        <strain evidence="4 5">AB-CW1</strain>
    </source>
</reference>
<proteinExistence type="inferred from homology"/>
<dbReference type="EMBL" id="JAYGII010000009">
    <property type="protein sequence ID" value="MEA5445406.1"/>
    <property type="molecule type" value="Genomic_DNA"/>
</dbReference>
<comment type="caution">
    <text evidence="4">The sequence shown here is derived from an EMBL/GenBank/DDBJ whole genome shotgun (WGS) entry which is preliminary data.</text>
</comment>
<dbReference type="RefSeq" id="WP_346051034.1">
    <property type="nucleotide sequence ID" value="NZ_JAYGII010000009.1"/>
</dbReference>
<keyword evidence="2" id="KW-0175">Coiled coil</keyword>
<dbReference type="InterPro" id="IPR006143">
    <property type="entry name" value="RND_pump_MFP"/>
</dbReference>
<evidence type="ECO:0000259" key="3">
    <source>
        <dbReference type="Pfam" id="PF25989"/>
    </source>
</evidence>
<dbReference type="Pfam" id="PF25989">
    <property type="entry name" value="YknX_C"/>
    <property type="match status" value="1"/>
</dbReference>
<accession>A0AAP6MMK1</accession>
<dbReference type="SUPFAM" id="SSF111369">
    <property type="entry name" value="HlyD-like secretion proteins"/>
    <property type="match status" value="1"/>
</dbReference>
<evidence type="ECO:0000256" key="1">
    <source>
        <dbReference type="ARBA" id="ARBA00009477"/>
    </source>
</evidence>
<dbReference type="Gene3D" id="2.40.30.170">
    <property type="match status" value="1"/>
</dbReference>
<dbReference type="GO" id="GO:0015562">
    <property type="term" value="F:efflux transmembrane transporter activity"/>
    <property type="evidence" value="ECO:0007669"/>
    <property type="project" value="TreeGrafter"/>
</dbReference>
<keyword evidence="5" id="KW-1185">Reference proteome</keyword>
<dbReference type="PANTHER" id="PTHR30469:SF15">
    <property type="entry name" value="HLYD FAMILY OF SECRETION PROTEINS"/>
    <property type="match status" value="1"/>
</dbReference>
<protein>
    <submittedName>
        <fullName evidence="4">Efflux RND transporter periplasmic adaptor subunit</fullName>
    </submittedName>
</protein>
<dbReference type="GO" id="GO:1990281">
    <property type="term" value="C:efflux pump complex"/>
    <property type="evidence" value="ECO:0007669"/>
    <property type="project" value="TreeGrafter"/>
</dbReference>
<dbReference type="Proteomes" id="UP001302316">
    <property type="component" value="Unassembled WGS sequence"/>
</dbReference>
<organism evidence="4 5">
    <name type="scientific">Natronospira elongata</name>
    <dbReference type="NCBI Taxonomy" id="3110268"/>
    <lineage>
        <taxon>Bacteria</taxon>
        <taxon>Pseudomonadati</taxon>
        <taxon>Pseudomonadota</taxon>
        <taxon>Gammaproteobacteria</taxon>
        <taxon>Natronospirales</taxon>
        <taxon>Natronospiraceae</taxon>
        <taxon>Natronospira</taxon>
    </lineage>
</organism>
<dbReference type="Gene3D" id="1.10.287.470">
    <property type="entry name" value="Helix hairpin bin"/>
    <property type="match status" value="1"/>
</dbReference>
<feature type="coiled-coil region" evidence="2">
    <location>
        <begin position="100"/>
        <end position="134"/>
    </location>
</feature>
<evidence type="ECO:0000313" key="4">
    <source>
        <dbReference type="EMBL" id="MEA5445406.1"/>
    </source>
</evidence>
<name>A0AAP6MMK1_9GAMM</name>
<dbReference type="NCBIfam" id="TIGR01730">
    <property type="entry name" value="RND_mfp"/>
    <property type="match status" value="1"/>
</dbReference>
<evidence type="ECO:0000256" key="2">
    <source>
        <dbReference type="SAM" id="Coils"/>
    </source>
</evidence>